<dbReference type="EMBL" id="PTIX01000002">
    <property type="protein sequence ID" value="PPK70190.1"/>
    <property type="molecule type" value="Genomic_DNA"/>
</dbReference>
<accession>A0A2S6GYE4</accession>
<evidence type="ECO:0000313" key="2">
    <source>
        <dbReference type="Proteomes" id="UP000239203"/>
    </source>
</evidence>
<protein>
    <submittedName>
        <fullName evidence="1">Uncharacterized protein</fullName>
    </submittedName>
</protein>
<sequence length="154" mass="17306">MAGFEEWVDSLWEHSEVGFRVAGAGTRTWLAGVYQGHGEINGRWLLDLVDQRRAEVAALTFPVVDVEFGGTGRIRRDGRDLYAADTLLTAVDREASMVEIAEALQEDVAHHDWVLVPTCPVHQYIGMHPRLYHDQARWHCAVGQHAPRRIGDVP</sequence>
<evidence type="ECO:0000313" key="1">
    <source>
        <dbReference type="EMBL" id="PPK70190.1"/>
    </source>
</evidence>
<gene>
    <name evidence="1" type="ORF">CLV40_102100</name>
</gene>
<organism evidence="1 2">
    <name type="scientific">Actinokineospora auranticolor</name>
    <dbReference type="NCBI Taxonomy" id="155976"/>
    <lineage>
        <taxon>Bacteria</taxon>
        <taxon>Bacillati</taxon>
        <taxon>Actinomycetota</taxon>
        <taxon>Actinomycetes</taxon>
        <taxon>Pseudonocardiales</taxon>
        <taxon>Pseudonocardiaceae</taxon>
        <taxon>Actinokineospora</taxon>
    </lineage>
</organism>
<dbReference type="RefSeq" id="WP_104476992.1">
    <property type="nucleotide sequence ID" value="NZ_CP154825.1"/>
</dbReference>
<dbReference type="AlphaFoldDB" id="A0A2S6GYE4"/>
<name>A0A2S6GYE4_9PSEU</name>
<proteinExistence type="predicted"/>
<dbReference type="Proteomes" id="UP000239203">
    <property type="component" value="Unassembled WGS sequence"/>
</dbReference>
<keyword evidence="2" id="KW-1185">Reference proteome</keyword>
<reference evidence="1 2" key="1">
    <citation type="submission" date="2018-02" db="EMBL/GenBank/DDBJ databases">
        <title>Genomic Encyclopedia of Archaeal and Bacterial Type Strains, Phase II (KMG-II): from individual species to whole genera.</title>
        <authorList>
            <person name="Goeker M."/>
        </authorList>
    </citation>
    <scope>NUCLEOTIDE SEQUENCE [LARGE SCALE GENOMIC DNA]</scope>
    <source>
        <strain evidence="1 2">YU 961-1</strain>
    </source>
</reference>
<comment type="caution">
    <text evidence="1">The sequence shown here is derived from an EMBL/GenBank/DDBJ whole genome shotgun (WGS) entry which is preliminary data.</text>
</comment>